<sequence>VQPDPAGFKELAQAKLLSRGPIWAPMALSDGKLLCRDQQQMKCLDVSAQ</sequence>
<reference evidence="1" key="1">
    <citation type="journal article" date="2015" name="Nature">
        <title>Complex archaea that bridge the gap between prokaryotes and eukaryotes.</title>
        <authorList>
            <person name="Spang A."/>
            <person name="Saw J.H."/>
            <person name="Jorgensen S.L."/>
            <person name="Zaremba-Niedzwiedzka K."/>
            <person name="Martijn J."/>
            <person name="Lind A.E."/>
            <person name="van Eijk R."/>
            <person name="Schleper C."/>
            <person name="Guy L."/>
            <person name="Ettema T.J."/>
        </authorList>
    </citation>
    <scope>NUCLEOTIDE SEQUENCE</scope>
</reference>
<dbReference type="EMBL" id="LAZR01018138">
    <property type="protein sequence ID" value="KKL97556.1"/>
    <property type="molecule type" value="Genomic_DNA"/>
</dbReference>
<organism evidence="1">
    <name type="scientific">marine sediment metagenome</name>
    <dbReference type="NCBI Taxonomy" id="412755"/>
    <lineage>
        <taxon>unclassified sequences</taxon>
        <taxon>metagenomes</taxon>
        <taxon>ecological metagenomes</taxon>
    </lineage>
</organism>
<comment type="caution">
    <text evidence="1">The sequence shown here is derived from an EMBL/GenBank/DDBJ whole genome shotgun (WGS) entry which is preliminary data.</text>
</comment>
<accession>A0A0F9H3I9</accession>
<feature type="non-terminal residue" evidence="1">
    <location>
        <position position="1"/>
    </location>
</feature>
<name>A0A0F9H3I9_9ZZZZ</name>
<evidence type="ECO:0000313" key="1">
    <source>
        <dbReference type="EMBL" id="KKL97556.1"/>
    </source>
</evidence>
<gene>
    <name evidence="1" type="ORF">LCGC14_1833260</name>
</gene>
<protein>
    <submittedName>
        <fullName evidence="1">Uncharacterized protein</fullName>
    </submittedName>
</protein>
<proteinExistence type="predicted"/>
<dbReference type="AlphaFoldDB" id="A0A0F9H3I9"/>